<comment type="caution">
    <text evidence="6">The sequence shown here is derived from an EMBL/GenBank/DDBJ whole genome shotgun (WGS) entry which is preliminary data.</text>
</comment>
<keyword evidence="7" id="KW-1185">Reference proteome</keyword>
<evidence type="ECO:0000256" key="1">
    <source>
        <dbReference type="ARBA" id="ARBA00022741"/>
    </source>
</evidence>
<dbReference type="InterPro" id="IPR014017">
    <property type="entry name" value="DNA_helicase_UvrD-like_C"/>
</dbReference>
<reference evidence="6 7" key="1">
    <citation type="submission" date="2023-06" db="EMBL/GenBank/DDBJ databases">
        <title>Pelomonas sp. APW6 16S ribosomal RNA gene genome sequencing and assembly.</title>
        <authorList>
            <person name="Woo H."/>
        </authorList>
    </citation>
    <scope>NUCLEOTIDE SEQUENCE [LARGE SCALE GENOMIC DNA]</scope>
    <source>
        <strain evidence="6 7">APW6</strain>
    </source>
</reference>
<keyword evidence="2" id="KW-0378">Hydrolase</keyword>
<proteinExistence type="predicted"/>
<evidence type="ECO:0000256" key="2">
    <source>
        <dbReference type="ARBA" id="ARBA00022801"/>
    </source>
</evidence>
<keyword evidence="3" id="KW-0347">Helicase</keyword>
<organism evidence="6 7">
    <name type="scientific">Roseateles subflavus</name>
    <dbReference type="NCBI Taxonomy" id="3053353"/>
    <lineage>
        <taxon>Bacteria</taxon>
        <taxon>Pseudomonadati</taxon>
        <taxon>Pseudomonadota</taxon>
        <taxon>Betaproteobacteria</taxon>
        <taxon>Burkholderiales</taxon>
        <taxon>Sphaerotilaceae</taxon>
        <taxon>Roseateles</taxon>
    </lineage>
</organism>
<dbReference type="PROSITE" id="PS51217">
    <property type="entry name" value="UVRD_HELICASE_CTER"/>
    <property type="match status" value="1"/>
</dbReference>
<dbReference type="RefSeq" id="WP_285983989.1">
    <property type="nucleotide sequence ID" value="NZ_JASVDS010000006.1"/>
</dbReference>
<dbReference type="InterPro" id="IPR038726">
    <property type="entry name" value="PDDEXK_AddAB-type"/>
</dbReference>
<dbReference type="SUPFAM" id="SSF52540">
    <property type="entry name" value="P-loop containing nucleoside triphosphate hydrolases"/>
    <property type="match status" value="1"/>
</dbReference>
<dbReference type="EMBL" id="JASVDS010000006">
    <property type="protein sequence ID" value="MDL5033908.1"/>
    <property type="molecule type" value="Genomic_DNA"/>
</dbReference>
<evidence type="ECO:0000256" key="3">
    <source>
        <dbReference type="ARBA" id="ARBA00022806"/>
    </source>
</evidence>
<keyword evidence="4" id="KW-0067">ATP-binding</keyword>
<accession>A0ABT7LM04</accession>
<dbReference type="InterPro" id="IPR027417">
    <property type="entry name" value="P-loop_NTPase"/>
</dbReference>
<keyword evidence="1" id="KW-0547">Nucleotide-binding</keyword>
<gene>
    <name evidence="6" type="ORF">QRD43_18520</name>
</gene>
<evidence type="ECO:0000259" key="5">
    <source>
        <dbReference type="PROSITE" id="PS51217"/>
    </source>
</evidence>
<dbReference type="Pfam" id="PF12705">
    <property type="entry name" value="PDDEXK_1"/>
    <property type="match status" value="1"/>
</dbReference>
<evidence type="ECO:0000256" key="4">
    <source>
        <dbReference type="ARBA" id="ARBA00022840"/>
    </source>
</evidence>
<dbReference type="Proteomes" id="UP001238603">
    <property type="component" value="Unassembled WGS sequence"/>
</dbReference>
<name>A0ABT7LM04_9BURK</name>
<evidence type="ECO:0000313" key="6">
    <source>
        <dbReference type="EMBL" id="MDL5033908.1"/>
    </source>
</evidence>
<sequence>MTAEQQIETQHLPLSLGDGARPFWDAVAARVAAWMQARGVPSRDAIMLLPFAQQLASARRAWRSTSLWQPRMETTHSLAAALGPTPLSQGLQISFDAAIDALNARQLLAGQSWAEALRQRDPRAYQLAIQHLVELAQALARHAATLGPQGRSAFWPSARLALQQGGPADLEQALSLVALEWAASDSRVPATDALFGLRPSAWVLLRAGGADPLSDALLARAAEEGIPCLLLDADRTLEQLAQDPPPARLHEARCEDRESLAQCTAATVLEHLRRQEVPVALIAQDRVLVRRVRALLERQSVRLGDETGWTLATTPEAAQLMALLRAAQPRASVDDLLLWLKSDLARRLRERLGASAVDALEAQCRRVGWVQAGAVRAEQLKGAAAPLWQDAQELLAVLRAGAARRPLAQWLEQLRRLLERLEALALIEQLPAGKPLLQALWLQREPWPGSAHQLALETTQLGSADFVQWINETLEAQQFTPTLPADLQVLVTPMARAMLRPFAAVVLPGADAQTLGNVPAGPALLPDTLARQLGLPDQNSRRLQLAAGFVQLLRAPLLTVLRCDRAGSEPLARSPLLERLEAAREQAGQGAIPVWVDPRPQRILASQPTHRAQASAAGMLPRSLSASALEALRNCPYQFFGQQLLGLREDEELSEELDKRDYGNWLHAVLHRFHEQAREQPPADPAQALAEAAEQERQRMGLSEAEFLPYLASFRRLVPRYLAWLADHQAAGWTYEGGEEPRECRPWPHPALQALVLQGRLDRRDGHGDGGTRRLLLDYKTGSADALRDKLKRPLEDTQLAVYALLCADEAAQSGITLEAAYLMLDDSKGLPLLPHPDVQVSAERLREGLERDLAAVQAGEALPALGEGRACAVCAVRGLCRKDDWWEGSL</sequence>
<evidence type="ECO:0000313" key="7">
    <source>
        <dbReference type="Proteomes" id="UP001238603"/>
    </source>
</evidence>
<feature type="domain" description="UvrD-like helicase C-terminal" evidence="5">
    <location>
        <begin position="216"/>
        <end position="497"/>
    </location>
</feature>
<protein>
    <submittedName>
        <fullName evidence="6">PD-(D/E)XK nuclease family protein</fullName>
    </submittedName>
</protein>